<dbReference type="EMBL" id="PYQT01000004">
    <property type="protein sequence ID" value="PSY43999.1"/>
    <property type="molecule type" value="Genomic_DNA"/>
</dbReference>
<comment type="caution">
    <text evidence="1">The sequence shown here is derived from an EMBL/GenBank/DDBJ whole genome shotgun (WGS) entry which is preliminary data.</text>
</comment>
<accession>A0ABX5HK45</accession>
<protein>
    <submittedName>
        <fullName evidence="1">Uncharacterized protein</fullName>
    </submittedName>
</protein>
<keyword evidence="2" id="KW-1185">Reference proteome</keyword>
<dbReference type="Proteomes" id="UP000240382">
    <property type="component" value="Unassembled WGS sequence"/>
</dbReference>
<reference evidence="1 2" key="1">
    <citation type="submission" date="2018-03" db="EMBL/GenBank/DDBJ databases">
        <title>Whole Genome Sequencing of Escherichia coli isolates from wildlife.</title>
        <authorList>
            <person name="Whitehouse C.A."/>
            <person name="Lacher D.W."/>
            <person name="Mammel M.K."/>
            <person name="Barnaba T."/>
            <person name="Lorch J.M."/>
        </authorList>
    </citation>
    <scope>NUCLEOTIDE SEQUENCE [LARGE SCALE GENOMIC DNA]</scope>
    <source>
        <strain evidence="1 2">20507-2</strain>
    </source>
</reference>
<organism evidence="1 2">
    <name type="scientific">Escherichia albertii</name>
    <dbReference type="NCBI Taxonomy" id="208962"/>
    <lineage>
        <taxon>Bacteria</taxon>
        <taxon>Pseudomonadati</taxon>
        <taxon>Pseudomonadota</taxon>
        <taxon>Gammaproteobacteria</taxon>
        <taxon>Enterobacterales</taxon>
        <taxon>Enterobacteriaceae</taxon>
        <taxon>Escherichia</taxon>
    </lineage>
</organism>
<evidence type="ECO:0000313" key="1">
    <source>
        <dbReference type="EMBL" id="PSY43999.1"/>
    </source>
</evidence>
<evidence type="ECO:0000313" key="2">
    <source>
        <dbReference type="Proteomes" id="UP000240382"/>
    </source>
</evidence>
<gene>
    <name evidence="1" type="ORF">C7B09_05725</name>
</gene>
<proteinExistence type="predicted"/>
<sequence length="65" mass="7566">MLIRPTELLQSIEFSPFVGRIRCLRRIRQETPDKICPLSIYLILQLNPSAQANLTIINYAFLLIH</sequence>
<name>A0ABX5HK45_ESCAL</name>